<sequence length="322" mass="37600">MLELINLSNADCDVENLLQNNAESLPSILREHGLDGIEFMRCGAWDRKMYPEDLIKGVHLLFWPSWLDFWRGDRAALLEEFGSEENIRACYGSLHVADWVEAWKENLRQAAECTPHYVVFHVAHNRTSEMYTRTFSASDEDVIRATIELVNEIAIEIPQGCRLLFENLWWPGLTFRQPYLAALLLEQVNYADTGFMLDTGHLMNTNLNLKSEAEGAAYVLKVYRELGEVGRRIYGVHLHQSLSGVYTREMMRRHQGTHRSLSWREGMDYVLHVDRHEPFRTEAARWILDTVQPDYLVHEFLQHSRVDLDQKMRTQRFALGYL</sequence>
<dbReference type="InterPro" id="IPR013022">
    <property type="entry name" value="Xyl_isomerase-like_TIM-brl"/>
</dbReference>
<keyword evidence="3" id="KW-1185">Reference proteome</keyword>
<dbReference type="SUPFAM" id="SSF51658">
    <property type="entry name" value="Xylose isomerase-like"/>
    <property type="match status" value="1"/>
</dbReference>
<proteinExistence type="predicted"/>
<gene>
    <name evidence="2" type="ORF">H1B31_06465</name>
</gene>
<dbReference type="Proteomes" id="UP000515480">
    <property type="component" value="Chromosome"/>
</dbReference>
<dbReference type="InterPro" id="IPR036237">
    <property type="entry name" value="Xyl_isomerase-like_sf"/>
</dbReference>
<organism evidence="2 3">
    <name type="scientific">Selenomonas timonae</name>
    <dbReference type="NCBI Taxonomy" id="2754044"/>
    <lineage>
        <taxon>Bacteria</taxon>
        <taxon>Bacillati</taxon>
        <taxon>Bacillota</taxon>
        <taxon>Negativicutes</taxon>
        <taxon>Selenomonadales</taxon>
        <taxon>Selenomonadaceae</taxon>
        <taxon>Selenomonas</taxon>
    </lineage>
</organism>
<dbReference type="EMBL" id="CP060204">
    <property type="protein sequence ID" value="QNH53549.1"/>
    <property type="molecule type" value="Genomic_DNA"/>
</dbReference>
<feature type="domain" description="Xylose isomerase-like TIM barrel" evidence="1">
    <location>
        <begin position="29"/>
        <end position="269"/>
    </location>
</feature>
<evidence type="ECO:0000313" key="3">
    <source>
        <dbReference type="Proteomes" id="UP000515480"/>
    </source>
</evidence>
<dbReference type="KEGG" id="stim:H1B31_06465"/>
<name>A0A7G7VHF6_9FIRM</name>
<protein>
    <submittedName>
        <fullName evidence="2">TIM barrel protein</fullName>
    </submittedName>
</protein>
<dbReference type="Gene3D" id="3.20.20.150">
    <property type="entry name" value="Divalent-metal-dependent TIM barrel enzymes"/>
    <property type="match status" value="1"/>
</dbReference>
<dbReference type="RefSeq" id="WP_185979739.1">
    <property type="nucleotide sequence ID" value="NZ_CP060204.1"/>
</dbReference>
<evidence type="ECO:0000259" key="1">
    <source>
        <dbReference type="Pfam" id="PF01261"/>
    </source>
</evidence>
<reference evidence="2 3" key="1">
    <citation type="submission" date="2020-07" db="EMBL/GenBank/DDBJ databases">
        <title>Complete genome and description of Selenomonas timonensis sp. nov., a new bacterium isolated from a gingivitis subject.</title>
        <authorList>
            <person name="Antezack A."/>
        </authorList>
    </citation>
    <scope>NUCLEOTIDE SEQUENCE [LARGE SCALE GENOMIC DNA]</scope>
    <source>
        <strain evidence="2 3">Marseille-Q3039</strain>
    </source>
</reference>
<evidence type="ECO:0000313" key="2">
    <source>
        <dbReference type="EMBL" id="QNH53549.1"/>
    </source>
</evidence>
<dbReference type="Pfam" id="PF01261">
    <property type="entry name" value="AP_endonuc_2"/>
    <property type="match status" value="1"/>
</dbReference>
<dbReference type="AlphaFoldDB" id="A0A7G7VHF6"/>
<accession>A0A7G7VHF6</accession>